<feature type="domain" description="RFTS" evidence="3">
    <location>
        <begin position="1"/>
        <end position="104"/>
    </location>
</feature>
<keyword evidence="4" id="KW-0808">Transferase</keyword>
<evidence type="ECO:0000313" key="4">
    <source>
        <dbReference type="EMBL" id="JAG02467.1"/>
    </source>
</evidence>
<keyword evidence="4" id="KW-0489">Methyltransferase</keyword>
<proteinExistence type="predicted"/>
<accession>A0A0A9W206</accession>
<gene>
    <name evidence="4" type="primary">Dnmt1</name>
    <name evidence="4" type="ORF">CM83_105859</name>
</gene>
<dbReference type="GO" id="GO:0005634">
    <property type="term" value="C:nucleus"/>
    <property type="evidence" value="ECO:0007669"/>
    <property type="project" value="UniProtKB-SubCell"/>
</dbReference>
<keyword evidence="2" id="KW-0539">Nucleus</keyword>
<feature type="non-terminal residue" evidence="4">
    <location>
        <position position="1"/>
    </location>
</feature>
<sequence>RLCPLDAGIIERSHELKVSGCMGGVAESGPGIEGGIAVRELGPVDQWWIGGCGEGGAALAGLSADCGGCILVEPSPECRPIMSALLERIYLGGMVIGFLIREEGAARRRRFRFTR</sequence>
<evidence type="ECO:0000259" key="3">
    <source>
        <dbReference type="Pfam" id="PF12047"/>
    </source>
</evidence>
<name>A0A0A9W206_LYGHE</name>
<dbReference type="GO" id="GO:0032259">
    <property type="term" value="P:methylation"/>
    <property type="evidence" value="ECO:0007669"/>
    <property type="project" value="UniProtKB-KW"/>
</dbReference>
<organism evidence="4">
    <name type="scientific">Lygus hesperus</name>
    <name type="common">Western plant bug</name>
    <dbReference type="NCBI Taxonomy" id="30085"/>
    <lineage>
        <taxon>Eukaryota</taxon>
        <taxon>Metazoa</taxon>
        <taxon>Ecdysozoa</taxon>
        <taxon>Arthropoda</taxon>
        <taxon>Hexapoda</taxon>
        <taxon>Insecta</taxon>
        <taxon>Pterygota</taxon>
        <taxon>Neoptera</taxon>
        <taxon>Paraneoptera</taxon>
        <taxon>Hemiptera</taxon>
        <taxon>Heteroptera</taxon>
        <taxon>Panheteroptera</taxon>
        <taxon>Cimicomorpha</taxon>
        <taxon>Miridae</taxon>
        <taxon>Mirini</taxon>
        <taxon>Lygus</taxon>
    </lineage>
</organism>
<evidence type="ECO:0000256" key="1">
    <source>
        <dbReference type="ARBA" id="ARBA00004123"/>
    </source>
</evidence>
<dbReference type="AlphaFoldDB" id="A0A0A9W206"/>
<protein>
    <submittedName>
        <fullName evidence="4">DNA (Cytosine-5)-methyltransferase 1</fullName>
    </submittedName>
</protein>
<feature type="non-terminal residue" evidence="4">
    <location>
        <position position="115"/>
    </location>
</feature>
<reference evidence="4" key="2">
    <citation type="submission" date="2014-07" db="EMBL/GenBank/DDBJ databases">
        <authorList>
            <person name="Hull J."/>
        </authorList>
    </citation>
    <scope>NUCLEOTIDE SEQUENCE</scope>
</reference>
<reference evidence="4" key="1">
    <citation type="journal article" date="2014" name="PLoS ONE">
        <title>Transcriptome-Based Identification of ABC Transporters in the Western Tarnished Plant Bug Lygus hesperus.</title>
        <authorList>
            <person name="Hull J.J."/>
            <person name="Chaney K."/>
            <person name="Geib S.M."/>
            <person name="Fabrick J.A."/>
            <person name="Brent C.S."/>
            <person name="Walsh D."/>
            <person name="Lavine L.C."/>
        </authorList>
    </citation>
    <scope>NUCLEOTIDE SEQUENCE</scope>
</reference>
<dbReference type="InterPro" id="IPR022702">
    <property type="entry name" value="Cytosine_MeTrfase1_RFD"/>
</dbReference>
<comment type="subcellular location">
    <subcellularLocation>
        <location evidence="1">Nucleus</location>
    </subcellularLocation>
</comment>
<evidence type="ECO:0000256" key="2">
    <source>
        <dbReference type="ARBA" id="ARBA00023242"/>
    </source>
</evidence>
<dbReference type="GO" id="GO:0008168">
    <property type="term" value="F:methyltransferase activity"/>
    <property type="evidence" value="ECO:0007669"/>
    <property type="project" value="UniProtKB-KW"/>
</dbReference>
<dbReference type="Pfam" id="PF12047">
    <property type="entry name" value="DNMT1-RFD"/>
    <property type="match status" value="1"/>
</dbReference>
<dbReference type="EMBL" id="GBHO01041137">
    <property type="protein sequence ID" value="JAG02467.1"/>
    <property type="molecule type" value="Transcribed_RNA"/>
</dbReference>